<dbReference type="AlphaFoldDB" id="A0A072V1F1"/>
<evidence type="ECO:0000313" key="2">
    <source>
        <dbReference type="EnsemblPlants" id="KEH35521"/>
    </source>
</evidence>
<dbReference type="HOGENOM" id="CLU_000680_15_0_1"/>
<dbReference type="EMBL" id="CM001219">
    <property type="protein sequence ID" value="KEH35521.1"/>
    <property type="molecule type" value="Genomic_DNA"/>
</dbReference>
<dbReference type="EnsemblPlants" id="KEH35521">
    <property type="protein sequence ID" value="KEH35521"/>
    <property type="gene ID" value="MTR_3g093740"/>
</dbReference>
<accession>A0A072V1F1</accession>
<dbReference type="PANTHER" id="PTHR36617:SF5">
    <property type="entry name" value="OS05G0421675 PROTEIN"/>
    <property type="match status" value="1"/>
</dbReference>
<gene>
    <name evidence="1" type="ordered locus">MTR_3g093740</name>
</gene>
<protein>
    <recommendedName>
        <fullName evidence="4">Reverse transcriptase zinc-binding domain-containing protein</fullName>
    </recommendedName>
</protein>
<evidence type="ECO:0008006" key="4">
    <source>
        <dbReference type="Google" id="ProtNLM"/>
    </source>
</evidence>
<sequence length="287" mass="33747">MLVQKYFFVNERDYWTEQRRDFEEVSGLKVNFHKSILTDVNVSESRLSEAALVMNCQKGVIPFVYLGLPIGGDSRKISFWKPVLDRIVAHLSSWSNNFLSYGGRLVLLKSVLSSLPVYFLSFFRAPAGHIKEGDMRGSHWWRMVCRVRDGVGEGVGSWFEENLRWVVGNGRNMLCWFDCWVGDMPLRLKYPRLFDLTVWKECSVEEMWRLGWIEGGRVWVWRRRLLAWEEDSVRECSLLLHNVVLQENVTDTWRWLMDPSHGYSVRESYKFFSHSSTNVDRSLVDDV</sequence>
<reference evidence="1 3" key="2">
    <citation type="journal article" date="2014" name="BMC Genomics">
        <title>An improved genome release (version Mt4.0) for the model legume Medicago truncatula.</title>
        <authorList>
            <person name="Tang H."/>
            <person name="Krishnakumar V."/>
            <person name="Bidwell S."/>
            <person name="Rosen B."/>
            <person name="Chan A."/>
            <person name="Zhou S."/>
            <person name="Gentzbittel L."/>
            <person name="Childs K.L."/>
            <person name="Yandell M."/>
            <person name="Gundlach H."/>
            <person name="Mayer K.F."/>
            <person name="Schwartz D.C."/>
            <person name="Town C.D."/>
        </authorList>
    </citation>
    <scope>GENOME REANNOTATION</scope>
    <source>
        <strain evidence="1">A17</strain>
        <strain evidence="2 3">cv. Jemalong A17</strain>
    </source>
</reference>
<dbReference type="PANTHER" id="PTHR36617">
    <property type="entry name" value="PROTEIN, PUTATIVE-RELATED"/>
    <property type="match status" value="1"/>
</dbReference>
<dbReference type="Proteomes" id="UP000002051">
    <property type="component" value="Chromosome 3"/>
</dbReference>
<evidence type="ECO:0000313" key="3">
    <source>
        <dbReference type="Proteomes" id="UP000002051"/>
    </source>
</evidence>
<organism evidence="1 3">
    <name type="scientific">Medicago truncatula</name>
    <name type="common">Barrel medic</name>
    <name type="synonym">Medicago tribuloides</name>
    <dbReference type="NCBI Taxonomy" id="3880"/>
    <lineage>
        <taxon>Eukaryota</taxon>
        <taxon>Viridiplantae</taxon>
        <taxon>Streptophyta</taxon>
        <taxon>Embryophyta</taxon>
        <taxon>Tracheophyta</taxon>
        <taxon>Spermatophyta</taxon>
        <taxon>Magnoliopsida</taxon>
        <taxon>eudicotyledons</taxon>
        <taxon>Gunneridae</taxon>
        <taxon>Pentapetalae</taxon>
        <taxon>rosids</taxon>
        <taxon>fabids</taxon>
        <taxon>Fabales</taxon>
        <taxon>Fabaceae</taxon>
        <taxon>Papilionoideae</taxon>
        <taxon>50 kb inversion clade</taxon>
        <taxon>NPAAA clade</taxon>
        <taxon>Hologalegina</taxon>
        <taxon>IRL clade</taxon>
        <taxon>Trifolieae</taxon>
        <taxon>Medicago</taxon>
    </lineage>
</organism>
<evidence type="ECO:0000313" key="1">
    <source>
        <dbReference type="EMBL" id="KEH35521.1"/>
    </source>
</evidence>
<reference evidence="1 3" key="1">
    <citation type="journal article" date="2011" name="Nature">
        <title>The Medicago genome provides insight into the evolution of rhizobial symbioses.</title>
        <authorList>
            <person name="Young N.D."/>
            <person name="Debelle F."/>
            <person name="Oldroyd G.E."/>
            <person name="Geurts R."/>
            <person name="Cannon S.B."/>
            <person name="Udvardi M.K."/>
            <person name="Benedito V.A."/>
            <person name="Mayer K.F."/>
            <person name="Gouzy J."/>
            <person name="Schoof H."/>
            <person name="Van de Peer Y."/>
            <person name="Proost S."/>
            <person name="Cook D.R."/>
            <person name="Meyers B.C."/>
            <person name="Spannagl M."/>
            <person name="Cheung F."/>
            <person name="De Mita S."/>
            <person name="Krishnakumar V."/>
            <person name="Gundlach H."/>
            <person name="Zhou S."/>
            <person name="Mudge J."/>
            <person name="Bharti A.K."/>
            <person name="Murray J.D."/>
            <person name="Naoumkina M.A."/>
            <person name="Rosen B."/>
            <person name="Silverstein K.A."/>
            <person name="Tang H."/>
            <person name="Rombauts S."/>
            <person name="Zhao P.X."/>
            <person name="Zhou P."/>
            <person name="Barbe V."/>
            <person name="Bardou P."/>
            <person name="Bechner M."/>
            <person name="Bellec A."/>
            <person name="Berger A."/>
            <person name="Berges H."/>
            <person name="Bidwell S."/>
            <person name="Bisseling T."/>
            <person name="Choisne N."/>
            <person name="Couloux A."/>
            <person name="Denny R."/>
            <person name="Deshpande S."/>
            <person name="Dai X."/>
            <person name="Doyle J.J."/>
            <person name="Dudez A.M."/>
            <person name="Farmer A.D."/>
            <person name="Fouteau S."/>
            <person name="Franken C."/>
            <person name="Gibelin C."/>
            <person name="Gish J."/>
            <person name="Goldstein S."/>
            <person name="Gonzalez A.J."/>
            <person name="Green P.J."/>
            <person name="Hallab A."/>
            <person name="Hartog M."/>
            <person name="Hua A."/>
            <person name="Humphray S.J."/>
            <person name="Jeong D.H."/>
            <person name="Jing Y."/>
            <person name="Jocker A."/>
            <person name="Kenton S.M."/>
            <person name="Kim D.J."/>
            <person name="Klee K."/>
            <person name="Lai H."/>
            <person name="Lang C."/>
            <person name="Lin S."/>
            <person name="Macmil S.L."/>
            <person name="Magdelenat G."/>
            <person name="Matthews L."/>
            <person name="McCorrison J."/>
            <person name="Monaghan E.L."/>
            <person name="Mun J.H."/>
            <person name="Najar F.Z."/>
            <person name="Nicholson C."/>
            <person name="Noirot C."/>
            <person name="O'Bleness M."/>
            <person name="Paule C.R."/>
            <person name="Poulain J."/>
            <person name="Prion F."/>
            <person name="Qin B."/>
            <person name="Qu C."/>
            <person name="Retzel E.F."/>
            <person name="Riddle C."/>
            <person name="Sallet E."/>
            <person name="Samain S."/>
            <person name="Samson N."/>
            <person name="Sanders I."/>
            <person name="Saurat O."/>
            <person name="Scarpelli C."/>
            <person name="Schiex T."/>
            <person name="Segurens B."/>
            <person name="Severin A.J."/>
            <person name="Sherrier D.J."/>
            <person name="Shi R."/>
            <person name="Sims S."/>
            <person name="Singer S.R."/>
            <person name="Sinharoy S."/>
            <person name="Sterck L."/>
            <person name="Viollet A."/>
            <person name="Wang B.B."/>
            <person name="Wang K."/>
            <person name="Wang M."/>
            <person name="Wang X."/>
            <person name="Warfsmann J."/>
            <person name="Weissenbach J."/>
            <person name="White D.D."/>
            <person name="White J.D."/>
            <person name="Wiley G.B."/>
            <person name="Wincker P."/>
            <person name="Xing Y."/>
            <person name="Yang L."/>
            <person name="Yao Z."/>
            <person name="Ying F."/>
            <person name="Zhai J."/>
            <person name="Zhou L."/>
            <person name="Zuber A."/>
            <person name="Denarie J."/>
            <person name="Dixon R.A."/>
            <person name="May G.D."/>
            <person name="Schwartz D.C."/>
            <person name="Rogers J."/>
            <person name="Quetier F."/>
            <person name="Town C.D."/>
            <person name="Roe B.A."/>
        </authorList>
    </citation>
    <scope>NUCLEOTIDE SEQUENCE [LARGE SCALE GENOMIC DNA]</scope>
    <source>
        <strain evidence="1">A17</strain>
        <strain evidence="2 3">cv. Jemalong A17</strain>
    </source>
</reference>
<reference evidence="2" key="3">
    <citation type="submission" date="2015-04" db="UniProtKB">
        <authorList>
            <consortium name="EnsemblPlants"/>
        </authorList>
    </citation>
    <scope>IDENTIFICATION</scope>
    <source>
        <strain evidence="2">cv. Jemalong A17</strain>
    </source>
</reference>
<dbReference type="STRING" id="3880.A0A072V1F1"/>
<proteinExistence type="predicted"/>
<keyword evidence="3" id="KW-1185">Reference proteome</keyword>
<name>A0A072V1F1_MEDTR</name>